<keyword evidence="1" id="KW-0602">Photosynthesis</keyword>
<keyword evidence="2" id="KW-0604">Photosystem II</keyword>
<evidence type="ECO:0000256" key="2">
    <source>
        <dbReference type="ARBA" id="ARBA00023276"/>
    </source>
</evidence>
<dbReference type="RefSeq" id="WP_263540738.1">
    <property type="nucleotide sequence ID" value="NZ_JAOVZO020000019.1"/>
</dbReference>
<dbReference type="Proteomes" id="UP001139971">
    <property type="component" value="Unassembled WGS sequence"/>
</dbReference>
<name>A0A9X4BL73_9GAMM</name>
<dbReference type="GO" id="GO:0015979">
    <property type="term" value="P:photosynthesis"/>
    <property type="evidence" value="ECO:0007669"/>
    <property type="project" value="UniProtKB-KW"/>
</dbReference>
<dbReference type="Pfam" id="PF14870">
    <property type="entry name" value="PSII_BNR"/>
    <property type="match status" value="1"/>
</dbReference>
<feature type="region of interest" description="Disordered" evidence="3">
    <location>
        <begin position="138"/>
        <end position="157"/>
    </location>
</feature>
<dbReference type="CDD" id="cd15482">
    <property type="entry name" value="Sialidase_non-viral"/>
    <property type="match status" value="1"/>
</dbReference>
<evidence type="ECO:0000313" key="6">
    <source>
        <dbReference type="EMBL" id="MDC8015027.1"/>
    </source>
</evidence>
<sequence>MSRTQNFRTRRIVLQGLMLGALCLAVAGTAAAQEKAADAAAAAPPAAVAWPEPSTSAAEKVPLATQSLLLDYVESGKRAIAVGENGVVLLSDDRTQWRQAAQVPTRATLTAVAAAGDKVWAVGRDGVIIASSDGGENWTLQRKDPWQPPGADSAADDARHGAPLLDVLFTDETHGIAVGAYSLFLETSDGGATWTQRQILAAATPAADAKPAGGDGKESWTFSKEELKIGDEDEPHFNAIARTSDGSLLIAAERGSIMRSRDAGKTWQRGKLPYDGSMFGAIGFDGQRAMVFGLRGHAFETDDLGDTWREVPTATELSLLGGAKLANGGAAIVGANGLVLLRRSANEAFKAGTVQPAGALAAILPIEGGAAFVVAGENGIARYQPKQ</sequence>
<gene>
    <name evidence="6" type="ORF">OD750_020985</name>
</gene>
<dbReference type="InterPro" id="IPR015943">
    <property type="entry name" value="WD40/YVTN_repeat-like_dom_sf"/>
</dbReference>
<dbReference type="PANTHER" id="PTHR47199">
    <property type="entry name" value="PHOTOSYSTEM II STABILITY/ASSEMBLY FACTOR HCF136, CHLOROPLASTIC"/>
    <property type="match status" value="1"/>
</dbReference>
<dbReference type="PROSITE" id="PS51318">
    <property type="entry name" value="TAT"/>
    <property type="match status" value="1"/>
</dbReference>
<dbReference type="EMBL" id="JAOVZO020000019">
    <property type="protein sequence ID" value="MDC8015027.1"/>
    <property type="molecule type" value="Genomic_DNA"/>
</dbReference>
<accession>A0A9X4BL73</accession>
<protein>
    <submittedName>
        <fullName evidence="6">YCF48-related protein</fullName>
    </submittedName>
</protein>
<proteinExistence type="predicted"/>
<dbReference type="GO" id="GO:0009523">
    <property type="term" value="C:photosystem II"/>
    <property type="evidence" value="ECO:0007669"/>
    <property type="project" value="UniProtKB-KW"/>
</dbReference>
<dbReference type="Gene3D" id="2.130.10.10">
    <property type="entry name" value="YVTN repeat-like/Quinoprotein amine dehydrogenase"/>
    <property type="match status" value="2"/>
</dbReference>
<evidence type="ECO:0000256" key="4">
    <source>
        <dbReference type="SAM" id="SignalP"/>
    </source>
</evidence>
<feature type="chain" id="PRO_5040874367" evidence="4">
    <location>
        <begin position="33"/>
        <end position="387"/>
    </location>
</feature>
<dbReference type="AlphaFoldDB" id="A0A9X4BL73"/>
<reference evidence="6" key="1">
    <citation type="submission" date="2023-02" db="EMBL/GenBank/DDBJ databases">
        <title>Tahibacter soli sp. nov. isolated from soil.</title>
        <authorList>
            <person name="Baek J.H."/>
            <person name="Lee J.K."/>
            <person name="Choi D.G."/>
            <person name="Jeon C.O."/>
        </authorList>
    </citation>
    <scope>NUCLEOTIDE SEQUENCE</scope>
    <source>
        <strain evidence="6">BL</strain>
    </source>
</reference>
<dbReference type="InterPro" id="IPR028203">
    <property type="entry name" value="PSII_CF48-like_dom"/>
</dbReference>
<dbReference type="SUPFAM" id="SSF50939">
    <property type="entry name" value="Sialidases"/>
    <property type="match status" value="1"/>
</dbReference>
<feature type="domain" description="Photosynthesis system II assembly factor Ycf48/Hcf136-like" evidence="5">
    <location>
        <begin position="164"/>
        <end position="224"/>
    </location>
</feature>
<evidence type="ECO:0000259" key="5">
    <source>
        <dbReference type="Pfam" id="PF14870"/>
    </source>
</evidence>
<evidence type="ECO:0000313" key="7">
    <source>
        <dbReference type="Proteomes" id="UP001139971"/>
    </source>
</evidence>
<evidence type="ECO:0000256" key="3">
    <source>
        <dbReference type="SAM" id="MobiDB-lite"/>
    </source>
</evidence>
<dbReference type="InterPro" id="IPR036278">
    <property type="entry name" value="Sialidase_sf"/>
</dbReference>
<comment type="caution">
    <text evidence="6">The sequence shown here is derived from an EMBL/GenBank/DDBJ whole genome shotgun (WGS) entry which is preliminary data.</text>
</comment>
<dbReference type="InterPro" id="IPR006311">
    <property type="entry name" value="TAT_signal"/>
</dbReference>
<keyword evidence="4" id="KW-0732">Signal</keyword>
<evidence type="ECO:0000256" key="1">
    <source>
        <dbReference type="ARBA" id="ARBA00022531"/>
    </source>
</evidence>
<organism evidence="6 7">
    <name type="scientific">Tahibacter soli</name>
    <dbReference type="NCBI Taxonomy" id="2983605"/>
    <lineage>
        <taxon>Bacteria</taxon>
        <taxon>Pseudomonadati</taxon>
        <taxon>Pseudomonadota</taxon>
        <taxon>Gammaproteobacteria</taxon>
        <taxon>Lysobacterales</taxon>
        <taxon>Rhodanobacteraceae</taxon>
        <taxon>Tahibacter</taxon>
    </lineage>
</organism>
<feature type="signal peptide" evidence="4">
    <location>
        <begin position="1"/>
        <end position="32"/>
    </location>
</feature>
<dbReference type="PANTHER" id="PTHR47199:SF2">
    <property type="entry name" value="PHOTOSYSTEM II STABILITY_ASSEMBLY FACTOR HCF136, CHLOROPLASTIC"/>
    <property type="match status" value="1"/>
</dbReference>
<keyword evidence="7" id="KW-1185">Reference proteome</keyword>